<evidence type="ECO:0000313" key="2">
    <source>
        <dbReference type="Proteomes" id="UP000245202"/>
    </source>
</evidence>
<protein>
    <submittedName>
        <fullName evidence="1">Putative sulfatase</fullName>
    </submittedName>
</protein>
<name>A0A2R5EKI1_9BACL</name>
<organism evidence="1 2">
    <name type="scientific">Paenibacillus agaridevorans</name>
    <dbReference type="NCBI Taxonomy" id="171404"/>
    <lineage>
        <taxon>Bacteria</taxon>
        <taxon>Bacillati</taxon>
        <taxon>Bacillota</taxon>
        <taxon>Bacilli</taxon>
        <taxon>Bacillales</taxon>
        <taxon>Paenibacillaceae</taxon>
        <taxon>Paenibacillus</taxon>
    </lineage>
</organism>
<dbReference type="RefSeq" id="WP_181376503.1">
    <property type="nucleotide sequence ID" value="NZ_BDQX01000078.1"/>
</dbReference>
<reference evidence="1 2" key="1">
    <citation type="submission" date="2017-08" db="EMBL/GenBank/DDBJ databases">
        <title>Substantial Increase in Enzyme Production by Combined Drug-Resistance Mutations in Paenibacillus agaridevorans.</title>
        <authorList>
            <person name="Tanaka Y."/>
            <person name="Funane K."/>
            <person name="Hosaka T."/>
            <person name="Shiwa Y."/>
            <person name="Fujita N."/>
            <person name="Miyazaki T."/>
            <person name="Yoshikawa H."/>
            <person name="Murakami K."/>
            <person name="Kasahara K."/>
            <person name="Inaoka T."/>
            <person name="Hiraga Y."/>
            <person name="Ochi K."/>
        </authorList>
    </citation>
    <scope>NUCLEOTIDE SEQUENCE [LARGE SCALE GENOMIC DNA]</scope>
    <source>
        <strain evidence="1 2">T-3040</strain>
    </source>
</reference>
<dbReference type="EMBL" id="BDQX01000078">
    <property type="protein sequence ID" value="GBG07136.1"/>
    <property type="molecule type" value="Genomic_DNA"/>
</dbReference>
<gene>
    <name evidence="1" type="ORF">PAT3040_01684</name>
</gene>
<sequence>MLFDVEKDPQQHHPIQDDELEQRMITLMLGLMAEHDSPEEQYVRLGLERF</sequence>
<dbReference type="AlphaFoldDB" id="A0A2R5EKI1"/>
<dbReference type="Proteomes" id="UP000245202">
    <property type="component" value="Unassembled WGS sequence"/>
</dbReference>
<proteinExistence type="predicted"/>
<comment type="caution">
    <text evidence="1">The sequence shown here is derived from an EMBL/GenBank/DDBJ whole genome shotgun (WGS) entry which is preliminary data.</text>
</comment>
<keyword evidence="2" id="KW-1185">Reference proteome</keyword>
<accession>A0A2R5EKI1</accession>
<evidence type="ECO:0000313" key="1">
    <source>
        <dbReference type="EMBL" id="GBG07136.1"/>
    </source>
</evidence>